<feature type="region of interest" description="Disordered" evidence="1">
    <location>
        <begin position="1"/>
        <end position="93"/>
    </location>
</feature>
<dbReference type="HOGENOM" id="CLU_2403429_0_0_1"/>
<dbReference type="STRING" id="4537.A0A0E0M789"/>
<dbReference type="EnsemblPlants" id="OPUNC10G07410.1">
    <property type="protein sequence ID" value="OPUNC10G07410.1"/>
    <property type="gene ID" value="OPUNC10G07410"/>
</dbReference>
<protein>
    <submittedName>
        <fullName evidence="2">Uncharacterized protein</fullName>
    </submittedName>
</protein>
<reference evidence="2" key="1">
    <citation type="submission" date="2015-04" db="UniProtKB">
        <authorList>
            <consortium name="EnsemblPlants"/>
        </authorList>
    </citation>
    <scope>IDENTIFICATION</scope>
</reference>
<sequence>MSQHQQISPQQMAAMSPQLSSGTMQQVNNNVINHVATPGPPPSPQLSSQTHGSVNSIANSPMEQLQGANKGESENGNKNQVSLSRFCLENSSI</sequence>
<accession>A0A0E0M789</accession>
<dbReference type="Proteomes" id="UP000026962">
    <property type="component" value="Chromosome 10"/>
</dbReference>
<dbReference type="Gramene" id="OPUNC10G07410.1">
    <property type="protein sequence ID" value="OPUNC10G07410.1"/>
    <property type="gene ID" value="OPUNC10G07410"/>
</dbReference>
<organism evidence="2">
    <name type="scientific">Oryza punctata</name>
    <name type="common">Red rice</name>
    <dbReference type="NCBI Taxonomy" id="4537"/>
    <lineage>
        <taxon>Eukaryota</taxon>
        <taxon>Viridiplantae</taxon>
        <taxon>Streptophyta</taxon>
        <taxon>Embryophyta</taxon>
        <taxon>Tracheophyta</taxon>
        <taxon>Spermatophyta</taxon>
        <taxon>Magnoliopsida</taxon>
        <taxon>Liliopsida</taxon>
        <taxon>Poales</taxon>
        <taxon>Poaceae</taxon>
        <taxon>BOP clade</taxon>
        <taxon>Oryzoideae</taxon>
        <taxon>Oryzeae</taxon>
        <taxon>Oryzinae</taxon>
        <taxon>Oryza</taxon>
    </lineage>
</organism>
<evidence type="ECO:0000313" key="3">
    <source>
        <dbReference type="Proteomes" id="UP000026962"/>
    </source>
</evidence>
<name>A0A0E0M789_ORYPU</name>
<feature type="compositionally biased region" description="Polar residues" evidence="1">
    <location>
        <begin position="74"/>
        <end position="93"/>
    </location>
</feature>
<evidence type="ECO:0000313" key="2">
    <source>
        <dbReference type="EnsemblPlants" id="OPUNC10G07410.1"/>
    </source>
</evidence>
<proteinExistence type="predicted"/>
<evidence type="ECO:0000256" key="1">
    <source>
        <dbReference type="SAM" id="MobiDB-lite"/>
    </source>
</evidence>
<feature type="compositionally biased region" description="Polar residues" evidence="1">
    <location>
        <begin position="50"/>
        <end position="67"/>
    </location>
</feature>
<feature type="compositionally biased region" description="Polar residues" evidence="1">
    <location>
        <begin position="1"/>
        <end position="32"/>
    </location>
</feature>
<keyword evidence="3" id="KW-1185">Reference proteome</keyword>
<reference evidence="2" key="2">
    <citation type="submission" date="2018-05" db="EMBL/GenBank/DDBJ databases">
        <title>OpunRS2 (Oryza punctata Reference Sequence Version 2).</title>
        <authorList>
            <person name="Zhang J."/>
            <person name="Kudrna D."/>
            <person name="Lee S."/>
            <person name="Talag J."/>
            <person name="Welchert J."/>
            <person name="Wing R.A."/>
        </authorList>
    </citation>
    <scope>NUCLEOTIDE SEQUENCE [LARGE SCALE GENOMIC DNA]</scope>
</reference>
<dbReference type="AlphaFoldDB" id="A0A0E0M789"/>